<keyword evidence="2" id="KW-1003">Cell membrane</keyword>
<dbReference type="RefSeq" id="WP_091322440.1">
    <property type="nucleotide sequence ID" value="NZ_FOSW01000003.1"/>
</dbReference>
<comment type="subcellular location">
    <subcellularLocation>
        <location evidence="1">Cell membrane</location>
        <topology evidence="1">Multi-pass membrane protein</topology>
    </subcellularLocation>
</comment>
<dbReference type="STRING" id="504800.SAMN04488085_103249"/>
<feature type="transmembrane region" description="Helical" evidence="7">
    <location>
        <begin position="269"/>
        <end position="286"/>
    </location>
</feature>
<feature type="transmembrane region" description="Helical" evidence="7">
    <location>
        <begin position="17"/>
        <end position="34"/>
    </location>
</feature>
<dbReference type="AlphaFoldDB" id="A0A1I4BYP7"/>
<evidence type="ECO:0000256" key="6">
    <source>
        <dbReference type="SAM" id="MobiDB-lite"/>
    </source>
</evidence>
<dbReference type="GO" id="GO:0015658">
    <property type="term" value="F:branched-chain amino acid transmembrane transporter activity"/>
    <property type="evidence" value="ECO:0007669"/>
    <property type="project" value="InterPro"/>
</dbReference>
<evidence type="ECO:0000256" key="5">
    <source>
        <dbReference type="ARBA" id="ARBA00023136"/>
    </source>
</evidence>
<evidence type="ECO:0000313" key="8">
    <source>
        <dbReference type="EMBL" id="SFK73520.1"/>
    </source>
</evidence>
<feature type="region of interest" description="Disordered" evidence="6">
    <location>
        <begin position="327"/>
        <end position="355"/>
    </location>
</feature>
<organism evidence="8 9">
    <name type="scientific">Geodermatophilus ruber</name>
    <dbReference type="NCBI Taxonomy" id="504800"/>
    <lineage>
        <taxon>Bacteria</taxon>
        <taxon>Bacillati</taxon>
        <taxon>Actinomycetota</taxon>
        <taxon>Actinomycetes</taxon>
        <taxon>Geodermatophilales</taxon>
        <taxon>Geodermatophilaceae</taxon>
        <taxon>Geodermatophilus</taxon>
    </lineage>
</organism>
<evidence type="ECO:0000256" key="4">
    <source>
        <dbReference type="ARBA" id="ARBA00022989"/>
    </source>
</evidence>
<keyword evidence="3 7" id="KW-0812">Transmembrane</keyword>
<feature type="transmembrane region" description="Helical" evidence="7">
    <location>
        <begin position="216"/>
        <end position="238"/>
    </location>
</feature>
<dbReference type="PANTHER" id="PTHR30482">
    <property type="entry name" value="HIGH-AFFINITY BRANCHED-CHAIN AMINO ACID TRANSPORT SYSTEM PERMEASE"/>
    <property type="match status" value="1"/>
</dbReference>
<evidence type="ECO:0000256" key="2">
    <source>
        <dbReference type="ARBA" id="ARBA00022475"/>
    </source>
</evidence>
<dbReference type="GO" id="GO:0005886">
    <property type="term" value="C:plasma membrane"/>
    <property type="evidence" value="ECO:0007669"/>
    <property type="project" value="UniProtKB-SubCell"/>
</dbReference>
<keyword evidence="9" id="KW-1185">Reference proteome</keyword>
<feature type="transmembrane region" description="Helical" evidence="7">
    <location>
        <begin position="64"/>
        <end position="84"/>
    </location>
</feature>
<evidence type="ECO:0000256" key="1">
    <source>
        <dbReference type="ARBA" id="ARBA00004651"/>
    </source>
</evidence>
<name>A0A1I4BYP7_9ACTN</name>
<dbReference type="InterPro" id="IPR001851">
    <property type="entry name" value="ABC_transp_permease"/>
</dbReference>
<keyword evidence="4 7" id="KW-1133">Transmembrane helix</keyword>
<feature type="transmembrane region" description="Helical" evidence="7">
    <location>
        <begin position="292"/>
        <end position="317"/>
    </location>
</feature>
<dbReference type="PANTHER" id="PTHR30482:SF20">
    <property type="entry name" value="HIGH-AFFINITY BRANCHED-CHAIN AMINO ACID TRANSPORT SYSTEM PERMEASE PROTEIN LIVM"/>
    <property type="match status" value="1"/>
</dbReference>
<protein>
    <submittedName>
        <fullName evidence="8">Amino acid/amide ABC transporter membrane protein 2, HAAT family</fullName>
    </submittedName>
</protein>
<evidence type="ECO:0000313" key="9">
    <source>
        <dbReference type="Proteomes" id="UP000199152"/>
    </source>
</evidence>
<evidence type="ECO:0000256" key="3">
    <source>
        <dbReference type="ARBA" id="ARBA00022692"/>
    </source>
</evidence>
<feature type="transmembrane region" description="Helical" evidence="7">
    <location>
        <begin position="166"/>
        <end position="185"/>
    </location>
</feature>
<feature type="transmembrane region" description="Helical" evidence="7">
    <location>
        <begin position="244"/>
        <end position="262"/>
    </location>
</feature>
<dbReference type="CDD" id="cd06581">
    <property type="entry name" value="TM_PBP1_LivM_like"/>
    <property type="match status" value="1"/>
</dbReference>
<evidence type="ECO:0000256" key="7">
    <source>
        <dbReference type="SAM" id="Phobius"/>
    </source>
</evidence>
<dbReference type="EMBL" id="FOSW01000003">
    <property type="protein sequence ID" value="SFK73520.1"/>
    <property type="molecule type" value="Genomic_DNA"/>
</dbReference>
<proteinExistence type="predicted"/>
<feature type="transmembrane region" description="Helical" evidence="7">
    <location>
        <begin position="90"/>
        <end position="110"/>
    </location>
</feature>
<dbReference type="Pfam" id="PF02653">
    <property type="entry name" value="BPD_transp_2"/>
    <property type="match status" value="1"/>
</dbReference>
<dbReference type="Proteomes" id="UP000199152">
    <property type="component" value="Unassembled WGS sequence"/>
</dbReference>
<reference evidence="9" key="1">
    <citation type="submission" date="2016-10" db="EMBL/GenBank/DDBJ databases">
        <authorList>
            <person name="Varghese N."/>
            <person name="Submissions S."/>
        </authorList>
    </citation>
    <scope>NUCLEOTIDE SEQUENCE [LARGE SCALE GENOMIC DNA]</scope>
    <source>
        <strain evidence="9">DSM 45317</strain>
    </source>
</reference>
<dbReference type="OrthoDB" id="9814461at2"/>
<sequence>MSAVAAGVQRSRWPVRLAWVVGMVLVALLAFVITDYELFRLSRMACIGIAVLSLDLLTGRAGLISAGQGALFGLGAYTTVLLVYHEIAPYPVAIVLGSVLCFLVGLVLGLPALRLGGLNLGLVTLGAALVFPELLKKYSDLTGGVFGIGISPPQAPLDLALTSAQWLYLVSVAGLLIAMAFYTRLVNSRFGRGLEALRTNENMAASVGVDLARSKLLAFGISSAMAGFGGGLYLLLIGHVTPDTFLLTLSLSMLFAAVVGGLRSRLGVLLGAAFVVFVPDFSAAFGERGPQLIYAIALLLTVYLLPRGIVPSLAALGRRLLGRRAPRTPEPWDEIEPGAAVAPEQSPVVDRLGKG</sequence>
<accession>A0A1I4BYP7</accession>
<gene>
    <name evidence="8" type="ORF">SAMN04488085_103249</name>
</gene>
<dbReference type="InterPro" id="IPR043428">
    <property type="entry name" value="LivM-like"/>
</dbReference>
<keyword evidence="5 7" id="KW-0472">Membrane</keyword>
<dbReference type="InParanoid" id="A0A1I4BYP7"/>